<proteinExistence type="predicted"/>
<name>A0A564ZD78_HYMDI</name>
<reference evidence="2 3" key="1">
    <citation type="submission" date="2019-07" db="EMBL/GenBank/DDBJ databases">
        <authorList>
            <person name="Jastrzebski P J."/>
            <person name="Paukszto L."/>
            <person name="Jastrzebski P J."/>
        </authorList>
    </citation>
    <scope>NUCLEOTIDE SEQUENCE [LARGE SCALE GENOMIC DNA]</scope>
    <source>
        <strain evidence="2 3">WMS-il1</strain>
    </source>
</reference>
<gene>
    <name evidence="2" type="ORF">WMSIL1_LOCUS14755</name>
</gene>
<organism evidence="2 3">
    <name type="scientific">Hymenolepis diminuta</name>
    <name type="common">Rat tapeworm</name>
    <dbReference type="NCBI Taxonomy" id="6216"/>
    <lineage>
        <taxon>Eukaryota</taxon>
        <taxon>Metazoa</taxon>
        <taxon>Spiralia</taxon>
        <taxon>Lophotrochozoa</taxon>
        <taxon>Platyhelminthes</taxon>
        <taxon>Cestoda</taxon>
        <taxon>Eucestoda</taxon>
        <taxon>Cyclophyllidea</taxon>
        <taxon>Hymenolepididae</taxon>
        <taxon>Hymenolepis</taxon>
    </lineage>
</organism>
<dbReference type="Pfam" id="PF18997">
    <property type="entry name" value="DUF5727"/>
    <property type="match status" value="1"/>
</dbReference>
<accession>A0A564ZD78</accession>
<dbReference type="AlphaFoldDB" id="A0A564ZD78"/>
<sequence>MLSSPIESYTVYFAEDYKFPTPEDGEIIVEKSIPLYRFLGGKTEENVVFAMKGTDYRGITLLRDDSVVCDWEDPGPEECTYLTVDKDNGLIIFNATFSKPSNKLSKRYRGKTKIIQFP</sequence>
<feature type="domain" description="DUF5727" evidence="1">
    <location>
        <begin position="10"/>
        <end position="102"/>
    </location>
</feature>
<keyword evidence="3" id="KW-1185">Reference proteome</keyword>
<evidence type="ECO:0000313" key="3">
    <source>
        <dbReference type="Proteomes" id="UP000321570"/>
    </source>
</evidence>
<dbReference type="InterPro" id="IPR043785">
    <property type="entry name" value="DUF5727"/>
</dbReference>
<dbReference type="Proteomes" id="UP000321570">
    <property type="component" value="Unassembled WGS sequence"/>
</dbReference>
<evidence type="ECO:0000313" key="2">
    <source>
        <dbReference type="EMBL" id="VUZ57312.1"/>
    </source>
</evidence>
<protein>
    <recommendedName>
        <fullName evidence="1">DUF5727 domain-containing protein</fullName>
    </recommendedName>
</protein>
<evidence type="ECO:0000259" key="1">
    <source>
        <dbReference type="Pfam" id="PF18997"/>
    </source>
</evidence>
<dbReference type="EMBL" id="CABIJS010000715">
    <property type="protein sequence ID" value="VUZ57312.1"/>
    <property type="molecule type" value="Genomic_DNA"/>
</dbReference>